<keyword evidence="8" id="KW-1185">Reference proteome</keyword>
<organism evidence="7 8">
    <name type="scientific">Merismopedia glauca CCAP 1448/3</name>
    <dbReference type="NCBI Taxonomy" id="1296344"/>
    <lineage>
        <taxon>Bacteria</taxon>
        <taxon>Bacillati</taxon>
        <taxon>Cyanobacteriota</taxon>
        <taxon>Cyanophyceae</taxon>
        <taxon>Synechococcales</taxon>
        <taxon>Merismopediaceae</taxon>
        <taxon>Merismopedia</taxon>
    </lineage>
</organism>
<dbReference type="AlphaFoldDB" id="A0A2T1BX02"/>
<dbReference type="EMBL" id="PVWJ01000210">
    <property type="protein sequence ID" value="PSB00454.1"/>
    <property type="molecule type" value="Genomic_DNA"/>
</dbReference>
<evidence type="ECO:0000256" key="4">
    <source>
        <dbReference type="ARBA" id="ARBA00023172"/>
    </source>
</evidence>
<feature type="domain" description="DUF4158" evidence="6">
    <location>
        <begin position="7"/>
        <end position="155"/>
    </location>
</feature>
<keyword evidence="3" id="KW-0238">DNA-binding</keyword>
<evidence type="ECO:0000313" key="7">
    <source>
        <dbReference type="EMBL" id="PSB00454.1"/>
    </source>
</evidence>
<keyword evidence="4" id="KW-0233">DNA recombination</keyword>
<evidence type="ECO:0000259" key="5">
    <source>
        <dbReference type="Pfam" id="PF01526"/>
    </source>
</evidence>
<dbReference type="InterPro" id="IPR047653">
    <property type="entry name" value="Tn3-like_transpos"/>
</dbReference>
<reference evidence="7 8" key="1">
    <citation type="submission" date="2018-02" db="EMBL/GenBank/DDBJ databases">
        <authorList>
            <person name="Cohen D.B."/>
            <person name="Kent A.D."/>
        </authorList>
    </citation>
    <scope>NUCLEOTIDE SEQUENCE [LARGE SCALE GENOMIC DNA]</scope>
    <source>
        <strain evidence="7 8">CCAP 1448/3</strain>
    </source>
</reference>
<dbReference type="Pfam" id="PF01526">
    <property type="entry name" value="DDE_Tnp_Tn3"/>
    <property type="match status" value="1"/>
</dbReference>
<dbReference type="GO" id="GO:0006313">
    <property type="term" value="P:DNA transposition"/>
    <property type="evidence" value="ECO:0007669"/>
    <property type="project" value="InterPro"/>
</dbReference>
<evidence type="ECO:0000256" key="1">
    <source>
        <dbReference type="ARBA" id="ARBA00009402"/>
    </source>
</evidence>
<dbReference type="InterPro" id="IPR025296">
    <property type="entry name" value="DUF4158"/>
</dbReference>
<gene>
    <name evidence="7" type="ORF">C7B64_23435</name>
</gene>
<reference evidence="7 8" key="2">
    <citation type="submission" date="2018-03" db="EMBL/GenBank/DDBJ databases">
        <title>The ancient ancestry and fast evolution of plastids.</title>
        <authorList>
            <person name="Moore K.R."/>
            <person name="Magnabosco C."/>
            <person name="Momper L."/>
            <person name="Gold D.A."/>
            <person name="Bosak T."/>
            <person name="Fournier G.P."/>
        </authorList>
    </citation>
    <scope>NUCLEOTIDE SEQUENCE [LARGE SCALE GENOMIC DNA]</scope>
    <source>
        <strain evidence="7 8">CCAP 1448/3</strain>
    </source>
</reference>
<evidence type="ECO:0000259" key="6">
    <source>
        <dbReference type="Pfam" id="PF13700"/>
    </source>
</evidence>
<dbReference type="GO" id="GO:0004803">
    <property type="term" value="F:transposase activity"/>
    <property type="evidence" value="ECO:0007669"/>
    <property type="project" value="InterPro"/>
</dbReference>
<keyword evidence="2" id="KW-0815">Transposition</keyword>
<comment type="similarity">
    <text evidence="1">Belongs to the transposase 7 family.</text>
</comment>
<dbReference type="OrthoDB" id="51846at2"/>
<accession>A0A2T1BX02</accession>
<dbReference type="Pfam" id="PF13700">
    <property type="entry name" value="DUF4158"/>
    <property type="match status" value="1"/>
</dbReference>
<protein>
    <submittedName>
        <fullName evidence="7">Tn3 family transposase</fullName>
    </submittedName>
</protein>
<evidence type="ECO:0000256" key="3">
    <source>
        <dbReference type="ARBA" id="ARBA00023125"/>
    </source>
</evidence>
<sequence>MVKPNWDTEELIENWTLVPQELELVKKKVGAGQIGFAILLKYFQLMARFPDTQTEIPAPVIRYIASQLQADPSLYSQYNWQGRTIKNHRAEIRELFGFRIATLSDSATISDWLIAHILPNEQRFEALQEQSYQQFRAWQIEPPTTKQIERLIRSAIHQQETNFCHQTYSQLNPTTIAKIDILLNPEEISKIETTDLDNQEPKEATFTAKISDFAFLKTDPGPVGLESFLSEIEKLKRIRSMGLPSDLFEGIAPKIIKTYRHRAATETPYHLRQHPEAIRCTLMAAFCVQRSQEITDNLIELLINIIKRIGTRAERRINKELVSDFQEVTGKTNILFRIAEVAVASPEGIIEQVIYPVVSQKTLRDLVAEYKAIGTAYRQRVHSVMRSSFASHYRRMIPLLLEILEFRSNNDIHRPVIQALELLKKYAQSKTRYYEAGEDIPINGVLKSAWKEILLETDSDGKERINRINYEISVLQALRERLICKEIWVVGASRYGNPDLDLPTDFEANRQVYYQALTLPEDVETLISNLQQQMAQGLEKLDRGMPKNKDVTIIGKGNGLIRLSPFEPAPEPTNLKRLKAEINLLWHQTSLLDILKETDLRVDFTRNFKTMGTREIIDRETLQKRLLLCLYGMGTNTGLKRINTGINGENYQDLLYVRRRYIHKDQLRNAIADVINAIFEIRLPQIWGEATTTCASDSKHFGAWDQNLLTQYHLRYGGRGVMIYWHVEKKSTCIYSQLKTCSSSEVAAMIEGVLRHCTNMEVQKNYVDSHGQSEVAFAFTHLLGFQLMPRLKRIKVQKLYRPYVGQSDAYPNLQPILTRPINWDLIRTQYDQMVKYATALRLGTAETEAILRRFSKNPFKHPTYLALLELGRAIKTIFLCQYLHSEEVRREINEGLNVVERWNGVNDFIFYGKGGEFASNRLESHELSVLSLHLLQICLVYVNTLMIQRVLEQKHWQQKLTETDKRAITPLIFSHVNPYGTFKLDLNERIAGLTQLSVA</sequence>
<dbReference type="InterPro" id="IPR002513">
    <property type="entry name" value="Tn3_Tnp_DDE_dom"/>
</dbReference>
<evidence type="ECO:0000256" key="2">
    <source>
        <dbReference type="ARBA" id="ARBA00022578"/>
    </source>
</evidence>
<proteinExistence type="inferred from homology"/>
<evidence type="ECO:0000313" key="8">
    <source>
        <dbReference type="Proteomes" id="UP000238762"/>
    </source>
</evidence>
<feature type="domain" description="Tn3 transposase DDE" evidence="5">
    <location>
        <begin position="593"/>
        <end position="982"/>
    </location>
</feature>
<name>A0A2T1BX02_9CYAN</name>
<comment type="caution">
    <text evidence="7">The sequence shown here is derived from an EMBL/GenBank/DDBJ whole genome shotgun (WGS) entry which is preliminary data.</text>
</comment>
<dbReference type="NCBIfam" id="NF033527">
    <property type="entry name" value="transpos_Tn3"/>
    <property type="match status" value="1"/>
</dbReference>
<dbReference type="Proteomes" id="UP000238762">
    <property type="component" value="Unassembled WGS sequence"/>
</dbReference>
<dbReference type="GO" id="GO:0003677">
    <property type="term" value="F:DNA binding"/>
    <property type="evidence" value="ECO:0007669"/>
    <property type="project" value="UniProtKB-KW"/>
</dbReference>
<dbReference type="RefSeq" id="WP_106291950.1">
    <property type="nucleotide sequence ID" value="NZ_CAWNTC010000022.1"/>
</dbReference>